<feature type="domain" description="Glycoside hydrolase family 31 N-terminal" evidence="5">
    <location>
        <begin position="24"/>
        <end position="204"/>
    </location>
</feature>
<dbReference type="CDD" id="cd14752">
    <property type="entry name" value="GH31_N"/>
    <property type="match status" value="1"/>
</dbReference>
<dbReference type="Pfam" id="PF13802">
    <property type="entry name" value="Gal_mutarotas_2"/>
    <property type="match status" value="1"/>
</dbReference>
<dbReference type="Gene3D" id="2.60.40.1180">
    <property type="entry name" value="Golgi alpha-mannosidase II"/>
    <property type="match status" value="2"/>
</dbReference>
<dbReference type="InterPro" id="IPR033403">
    <property type="entry name" value="DUF5110"/>
</dbReference>
<gene>
    <name evidence="8" type="ORF">FYJ73_06820</name>
</gene>
<dbReference type="Pfam" id="PF01055">
    <property type="entry name" value="Glyco_hydro_31_2nd"/>
    <property type="match status" value="1"/>
</dbReference>
<evidence type="ECO:0000259" key="4">
    <source>
        <dbReference type="Pfam" id="PF01055"/>
    </source>
</evidence>
<dbReference type="Pfam" id="PF17137">
    <property type="entry name" value="DUF5110"/>
    <property type="match status" value="1"/>
</dbReference>
<evidence type="ECO:0000313" key="9">
    <source>
        <dbReference type="Proteomes" id="UP000438914"/>
    </source>
</evidence>
<dbReference type="AlphaFoldDB" id="A0A7K0KEL6"/>
<evidence type="ECO:0000259" key="6">
    <source>
        <dbReference type="Pfam" id="PF17137"/>
    </source>
</evidence>
<dbReference type="InterPro" id="IPR000322">
    <property type="entry name" value="Glyco_hydro_31_TIM"/>
</dbReference>
<dbReference type="SUPFAM" id="SSF51011">
    <property type="entry name" value="Glycosyl hydrolase domain"/>
    <property type="match status" value="1"/>
</dbReference>
<evidence type="ECO:0000256" key="2">
    <source>
        <dbReference type="RuleBase" id="RU361185"/>
    </source>
</evidence>
<dbReference type="InterPro" id="IPR025887">
    <property type="entry name" value="Glyco_hydro_31_N_dom"/>
</dbReference>
<keyword evidence="2" id="KW-0378">Hydrolase</keyword>
<dbReference type="RefSeq" id="WP_154533969.1">
    <property type="nucleotide sequence ID" value="NZ_VUNG01000013.1"/>
</dbReference>
<dbReference type="GO" id="GO:0004553">
    <property type="term" value="F:hydrolase activity, hydrolyzing O-glycosyl compounds"/>
    <property type="evidence" value="ECO:0007669"/>
    <property type="project" value="InterPro"/>
</dbReference>
<dbReference type="InterPro" id="IPR013780">
    <property type="entry name" value="Glyco_hydro_b"/>
</dbReference>
<dbReference type="InterPro" id="IPR011013">
    <property type="entry name" value="Gal_mutarotase_sf_dom"/>
</dbReference>
<dbReference type="Gene3D" id="3.20.20.80">
    <property type="entry name" value="Glycosidases"/>
    <property type="match status" value="1"/>
</dbReference>
<evidence type="ECO:0000313" key="8">
    <source>
        <dbReference type="EMBL" id="MST84382.1"/>
    </source>
</evidence>
<accession>A0A7K0KEL6</accession>
<comment type="similarity">
    <text evidence="1 2">Belongs to the glycosyl hydrolase 31 family.</text>
</comment>
<dbReference type="EMBL" id="VUNG01000013">
    <property type="protein sequence ID" value="MST84382.1"/>
    <property type="molecule type" value="Genomic_DNA"/>
</dbReference>
<dbReference type="Gene3D" id="2.60.40.1760">
    <property type="entry name" value="glycosyl hydrolase (family 31)"/>
    <property type="match status" value="1"/>
</dbReference>
<dbReference type="GO" id="GO:0005975">
    <property type="term" value="P:carbohydrate metabolic process"/>
    <property type="evidence" value="ECO:0007669"/>
    <property type="project" value="InterPro"/>
</dbReference>
<name>A0A7K0KEL6_9BACT</name>
<dbReference type="InterPro" id="IPR048395">
    <property type="entry name" value="Glyco_hydro_31_C"/>
</dbReference>
<feature type="domain" description="Glycoside hydrolase family 31 TIM barrel" evidence="4">
    <location>
        <begin position="253"/>
        <end position="597"/>
    </location>
</feature>
<evidence type="ECO:0000259" key="7">
    <source>
        <dbReference type="Pfam" id="PF21365"/>
    </source>
</evidence>
<keyword evidence="2" id="KW-0326">Glycosidase</keyword>
<dbReference type="PANTHER" id="PTHR43863:SF2">
    <property type="entry name" value="MALTASE-GLUCOAMYLASE"/>
    <property type="match status" value="1"/>
</dbReference>
<sequence>MNRSAILTLFLILLSSSALRAADVKVTFVTPSIVRVQWSPDGQLPGNATGVCIYSPHQVAIRQTRENGCRVLRSSVLKVSVDLKTTAITFTDRKTGRVLLEETQRRAEPVIQTRTVYDDRTAHAEQTANGQVTVKKAIRTDTIGHSTRFFSSFACPGTKALYGLGSHMEDYMNLLGKTLWLTQHNLKITIPVLLSPQGYGLLFDVGCAMKYTSSGHTFSMQMEAARQLDYYFIAGKRLDEVVGGYRYLTGRVEMLPRYAFGYIQSKERYTSSAELIATVREYRRRHVPLDMIVQDWNYWPQGWGYMKMDPRFYPSPKALADTIHSLHAKLMVSIWPNPQYCPEADDFRKRGYMLEHSVYNAFDANARKLYWQYADREFFRNGFDAWWCDSSEPLDGDWNQIPQPVDGHPYGWDDQQRRWQLNTQILSETLGAERSQLYSLNHARGLYDNQRATTDRKRVLNLTRSSWAGQQRYATVVWNGDTHASWASFRQQIPSGLNYMATGNPYWTVDVGSFFTRDDGHRWFYKGEFPDGVNDKAYREYYVRMFQWATFLPMLRSHGSDTPREIWRFGEPGTPYYDAILRMIRLRYRLLPYIYSMAAAQTRGNYTMARPLAFDFPNDTTVLDMKDEYLFGSLLVCPVTHPMSETTTRSVYLPRGCQWYDYWTHRRYEGGQWLTVVVTIDRLPLFVKAGTVIPVSDVVEYSDAQEGKPVTALVFPGADASFTLYHDDGISYDYKKGKYQLTRLLWNDKQRKLTVKGKTKVAWHVVE</sequence>
<feature type="signal peptide" evidence="3">
    <location>
        <begin position="1"/>
        <end position="21"/>
    </location>
</feature>
<protein>
    <submittedName>
        <fullName evidence="8">DUF5110 domain-containing protein</fullName>
    </submittedName>
</protein>
<dbReference type="SUPFAM" id="SSF51445">
    <property type="entry name" value="(Trans)glycosidases"/>
    <property type="match status" value="1"/>
</dbReference>
<comment type="caution">
    <text evidence="8">The sequence shown here is derived from an EMBL/GenBank/DDBJ whole genome shotgun (WGS) entry which is preliminary data.</text>
</comment>
<keyword evidence="9" id="KW-1185">Reference proteome</keyword>
<dbReference type="SUPFAM" id="SSF74650">
    <property type="entry name" value="Galactose mutarotase-like"/>
    <property type="match status" value="1"/>
</dbReference>
<dbReference type="InterPro" id="IPR017853">
    <property type="entry name" value="GH"/>
</dbReference>
<feature type="domain" description="DUF5110" evidence="6">
    <location>
        <begin position="710"/>
        <end position="756"/>
    </location>
</feature>
<dbReference type="PANTHER" id="PTHR43863">
    <property type="entry name" value="HYDROLASE, PUTATIVE (AFU_ORTHOLOGUE AFUA_1G03140)-RELATED"/>
    <property type="match status" value="1"/>
</dbReference>
<proteinExistence type="inferred from homology"/>
<keyword evidence="3" id="KW-0732">Signal</keyword>
<evidence type="ECO:0000259" key="5">
    <source>
        <dbReference type="Pfam" id="PF13802"/>
    </source>
</evidence>
<evidence type="ECO:0000256" key="3">
    <source>
        <dbReference type="SAM" id="SignalP"/>
    </source>
</evidence>
<dbReference type="Pfam" id="PF21365">
    <property type="entry name" value="Glyco_hydro_31_3rd"/>
    <property type="match status" value="1"/>
</dbReference>
<dbReference type="InterPro" id="IPR051816">
    <property type="entry name" value="Glycosyl_Hydrolase_31"/>
</dbReference>
<feature type="chain" id="PRO_5029521650" evidence="3">
    <location>
        <begin position="22"/>
        <end position="767"/>
    </location>
</feature>
<organism evidence="8 9">
    <name type="scientific">Hallella mizrahii</name>
    <dbReference type="NCBI Taxonomy" id="2606637"/>
    <lineage>
        <taxon>Bacteria</taxon>
        <taxon>Pseudomonadati</taxon>
        <taxon>Bacteroidota</taxon>
        <taxon>Bacteroidia</taxon>
        <taxon>Bacteroidales</taxon>
        <taxon>Prevotellaceae</taxon>
        <taxon>Hallella</taxon>
    </lineage>
</organism>
<dbReference type="GO" id="GO:0030246">
    <property type="term" value="F:carbohydrate binding"/>
    <property type="evidence" value="ECO:0007669"/>
    <property type="project" value="InterPro"/>
</dbReference>
<evidence type="ECO:0000256" key="1">
    <source>
        <dbReference type="ARBA" id="ARBA00007806"/>
    </source>
</evidence>
<feature type="domain" description="Glycosyl hydrolase family 31 C-terminal" evidence="7">
    <location>
        <begin position="606"/>
        <end position="693"/>
    </location>
</feature>
<reference evidence="8 9" key="1">
    <citation type="submission" date="2019-08" db="EMBL/GenBank/DDBJ databases">
        <title>In-depth cultivation of the pig gut microbiome towards novel bacterial diversity and tailored functional studies.</title>
        <authorList>
            <person name="Wylensek D."/>
            <person name="Hitch T.C.A."/>
            <person name="Clavel T."/>
        </authorList>
    </citation>
    <scope>NUCLEOTIDE SEQUENCE [LARGE SCALE GENOMIC DNA]</scope>
    <source>
        <strain evidence="8 9">LKV-178-WT-2A</strain>
    </source>
</reference>
<dbReference type="CDD" id="cd06591">
    <property type="entry name" value="GH31_xylosidase_XylS"/>
    <property type="match status" value="1"/>
</dbReference>
<dbReference type="Proteomes" id="UP000438914">
    <property type="component" value="Unassembled WGS sequence"/>
</dbReference>